<keyword evidence="3" id="KW-1185">Reference proteome</keyword>
<dbReference type="PANTHER" id="PTHR35735">
    <property type="entry name" value="PROTEIN NIM1-INTERACTING 2"/>
    <property type="match status" value="1"/>
</dbReference>
<feature type="region of interest" description="Disordered" evidence="1">
    <location>
        <begin position="88"/>
        <end position="111"/>
    </location>
</feature>
<dbReference type="InterPro" id="IPR034577">
    <property type="entry name" value="NIMIN-2"/>
</dbReference>
<comment type="caution">
    <text evidence="2">The sequence shown here is derived from an EMBL/GenBank/DDBJ whole genome shotgun (WGS) entry which is preliminary data.</text>
</comment>
<reference evidence="2" key="1">
    <citation type="journal article" date="2022" name="Plant J.">
        <title>Strategies of tolerance reflected in two North American maple genomes.</title>
        <authorList>
            <person name="McEvoy S.L."/>
            <person name="Sezen U.U."/>
            <person name="Trouern-Trend A."/>
            <person name="McMahon S.M."/>
            <person name="Schaberg P.G."/>
            <person name="Yang J."/>
            <person name="Wegrzyn J.L."/>
            <person name="Swenson N.G."/>
        </authorList>
    </citation>
    <scope>NUCLEOTIDE SEQUENCE</scope>
    <source>
        <strain evidence="2">NS2018</strain>
    </source>
</reference>
<proteinExistence type="predicted"/>
<feature type="region of interest" description="Disordered" evidence="1">
    <location>
        <begin position="1"/>
        <end position="35"/>
    </location>
</feature>
<dbReference type="GO" id="GO:0010112">
    <property type="term" value="P:regulation of systemic acquired resistance"/>
    <property type="evidence" value="ECO:0007669"/>
    <property type="project" value="InterPro"/>
</dbReference>
<protein>
    <recommendedName>
        <fullName evidence="4">Protein NIM1-INTERACTING 2-like</fullName>
    </recommendedName>
</protein>
<accession>A0AA39VCL4</accession>
<organism evidence="2 3">
    <name type="scientific">Acer saccharum</name>
    <name type="common">Sugar maple</name>
    <dbReference type="NCBI Taxonomy" id="4024"/>
    <lineage>
        <taxon>Eukaryota</taxon>
        <taxon>Viridiplantae</taxon>
        <taxon>Streptophyta</taxon>
        <taxon>Embryophyta</taxon>
        <taxon>Tracheophyta</taxon>
        <taxon>Spermatophyta</taxon>
        <taxon>Magnoliopsida</taxon>
        <taxon>eudicotyledons</taxon>
        <taxon>Gunneridae</taxon>
        <taxon>Pentapetalae</taxon>
        <taxon>rosids</taxon>
        <taxon>malvids</taxon>
        <taxon>Sapindales</taxon>
        <taxon>Sapindaceae</taxon>
        <taxon>Hippocastanoideae</taxon>
        <taxon>Acereae</taxon>
        <taxon>Acer</taxon>
    </lineage>
</organism>
<name>A0AA39VCL4_ACESA</name>
<dbReference type="Proteomes" id="UP001168877">
    <property type="component" value="Unassembled WGS sequence"/>
</dbReference>
<dbReference type="EMBL" id="JAUESC010000387">
    <property type="protein sequence ID" value="KAK0575005.1"/>
    <property type="molecule type" value="Genomic_DNA"/>
</dbReference>
<evidence type="ECO:0008006" key="4">
    <source>
        <dbReference type="Google" id="ProtNLM"/>
    </source>
</evidence>
<dbReference type="PANTHER" id="PTHR35735:SF4">
    <property type="entry name" value="PROTEIN NIM1-INTERACTING 2"/>
    <property type="match status" value="1"/>
</dbReference>
<evidence type="ECO:0000313" key="2">
    <source>
        <dbReference type="EMBL" id="KAK0575005.1"/>
    </source>
</evidence>
<reference evidence="2" key="2">
    <citation type="submission" date="2023-06" db="EMBL/GenBank/DDBJ databases">
        <authorList>
            <person name="Swenson N.G."/>
            <person name="Wegrzyn J.L."/>
            <person name="Mcevoy S.L."/>
        </authorList>
    </citation>
    <scope>NUCLEOTIDE SEQUENCE</scope>
    <source>
        <strain evidence="2">NS2018</strain>
        <tissue evidence="2">Leaf</tissue>
    </source>
</reference>
<sequence length="111" mass="12244">MSKKEKRKLGENDAVAATQNQKKSREDNGEDTAVNEEEIDEFFAILRRIHVAVDYFKKGNGNGNGNGPRLTEIENINVEDNGVKDEVKRGFGDKNVGLDLNADPGTDLDPV</sequence>
<dbReference type="AlphaFoldDB" id="A0AA39VCL4"/>
<gene>
    <name evidence="2" type="ORF">LWI29_032480</name>
</gene>
<evidence type="ECO:0000313" key="3">
    <source>
        <dbReference type="Proteomes" id="UP001168877"/>
    </source>
</evidence>
<evidence type="ECO:0000256" key="1">
    <source>
        <dbReference type="SAM" id="MobiDB-lite"/>
    </source>
</evidence>